<feature type="site" description="Transition state stabilizer" evidence="9">
    <location>
        <position position="221"/>
    </location>
</feature>
<dbReference type="HOGENOM" id="CLU_053680_1_0_9"/>
<dbReference type="InterPro" id="IPR001057">
    <property type="entry name" value="Glu/AcGlu_kinase"/>
</dbReference>
<organism evidence="11 12">
    <name type="scientific">Brevibacillus laterosporus LMG 15441</name>
    <dbReference type="NCBI Taxonomy" id="1042163"/>
    <lineage>
        <taxon>Bacteria</taxon>
        <taxon>Bacillati</taxon>
        <taxon>Bacillota</taxon>
        <taxon>Bacilli</taxon>
        <taxon>Bacillales</taxon>
        <taxon>Paenibacillaceae</taxon>
        <taxon>Brevibacillus</taxon>
    </lineage>
</organism>
<dbReference type="eggNOG" id="COG0548">
    <property type="taxonomic scope" value="Bacteria"/>
</dbReference>
<proteinExistence type="inferred from homology"/>
<dbReference type="InterPro" id="IPR036393">
    <property type="entry name" value="AceGlu_kinase-like_sf"/>
</dbReference>
<gene>
    <name evidence="9" type="primary">argB</name>
    <name evidence="11" type="ORF">BRLA_c043520</name>
</gene>
<evidence type="ECO:0000256" key="8">
    <source>
        <dbReference type="ARBA" id="ARBA00048141"/>
    </source>
</evidence>
<dbReference type="InterPro" id="IPR001048">
    <property type="entry name" value="Asp/Glu/Uridylate_kinase"/>
</dbReference>
<feature type="binding site" evidence="9">
    <location>
        <position position="157"/>
    </location>
    <ligand>
        <name>substrate</name>
    </ligand>
</feature>
<dbReference type="GO" id="GO:0005524">
    <property type="term" value="F:ATP binding"/>
    <property type="evidence" value="ECO:0007669"/>
    <property type="project" value="UniProtKB-UniRule"/>
</dbReference>
<dbReference type="Gene3D" id="3.40.1160.10">
    <property type="entry name" value="Acetylglutamate kinase-like"/>
    <property type="match status" value="1"/>
</dbReference>
<dbReference type="FunFam" id="3.40.1160.10:FF:000004">
    <property type="entry name" value="Acetylglutamate kinase"/>
    <property type="match status" value="1"/>
</dbReference>
<keyword evidence="7 9" id="KW-0067">ATP-binding</keyword>
<evidence type="ECO:0000256" key="1">
    <source>
        <dbReference type="ARBA" id="ARBA00004828"/>
    </source>
</evidence>
<evidence type="ECO:0000313" key="12">
    <source>
        <dbReference type="Proteomes" id="UP000005850"/>
    </source>
</evidence>
<evidence type="ECO:0000256" key="4">
    <source>
        <dbReference type="ARBA" id="ARBA00022679"/>
    </source>
</evidence>
<feature type="domain" description="Aspartate/glutamate/uridylate kinase" evidence="10">
    <location>
        <begin position="5"/>
        <end position="239"/>
    </location>
</feature>
<protein>
    <recommendedName>
        <fullName evidence="9">Acetylglutamate kinase</fullName>
        <ecNumber evidence="9">2.7.2.8</ecNumber>
    </recommendedName>
    <alternativeName>
        <fullName evidence="9">N-acetyl-L-glutamate 5-phosphotransferase</fullName>
    </alternativeName>
    <alternativeName>
        <fullName evidence="9">NAG kinase</fullName>
        <shortName evidence="9">NAGK</shortName>
    </alternativeName>
</protein>
<comment type="similarity">
    <text evidence="9">Belongs to the acetylglutamate kinase family. ArgB subfamily.</text>
</comment>
<comment type="pathway">
    <text evidence="1 9">Amino-acid biosynthesis; L-arginine biosynthesis; N(2)-acetyl-L-ornithine from L-glutamate: step 2/4.</text>
</comment>
<dbReference type="UniPathway" id="UPA00068">
    <property type="reaction ID" value="UER00107"/>
</dbReference>
<dbReference type="RefSeq" id="WP_003334341.1">
    <property type="nucleotide sequence ID" value="NZ_CP007806.1"/>
</dbReference>
<feature type="binding site" evidence="9">
    <location>
        <position position="64"/>
    </location>
    <ligand>
        <name>substrate</name>
    </ligand>
</feature>
<keyword evidence="5 9" id="KW-0547">Nucleotide-binding</keyword>
<sequence length="278" mass="29204">MLHEVMVIKCGGSMLEQLPESFYNKLAFLQAEGKSIVIVHGGGPAINQMLDQLKIEPIFSNGLRVTDEATMQAVEMVLSGPMNKLIVRKLLHAGGKAWGLSGVDGSLLQAVEKMDGLGLVGKITAVNPAPLQLLLANGYIPVVSPIAVSEDGNTRFNCNADTAAGAIASALGAKQMLMLTDVPGIWEENELGEKQLLPSVTIEDIQMMIQNQMITGGMIPKVQAALDALAQGVQEVVICKGAAETLDGLVKGRAVGTSISAGMPRGEDSQAFVATEID</sequence>
<evidence type="ECO:0000256" key="9">
    <source>
        <dbReference type="HAMAP-Rule" id="MF_00082"/>
    </source>
</evidence>
<feature type="site" description="Transition state stabilizer" evidence="9">
    <location>
        <position position="9"/>
    </location>
</feature>
<dbReference type="PANTHER" id="PTHR23342:SF0">
    <property type="entry name" value="N-ACETYLGLUTAMATE SYNTHASE, MITOCHONDRIAL"/>
    <property type="match status" value="1"/>
</dbReference>
<feature type="binding site" evidence="9">
    <location>
        <begin position="42"/>
        <end position="43"/>
    </location>
    <ligand>
        <name>substrate</name>
    </ligand>
</feature>
<keyword evidence="2 9" id="KW-0055">Arginine biosynthesis</keyword>
<accession>A0A075RBL1</accession>
<dbReference type="KEGG" id="blr:BRLA_c043520"/>
<evidence type="ECO:0000313" key="11">
    <source>
        <dbReference type="EMBL" id="AIG28618.1"/>
    </source>
</evidence>
<comment type="subcellular location">
    <subcellularLocation>
        <location evidence="9">Cytoplasm</location>
    </subcellularLocation>
</comment>
<evidence type="ECO:0000256" key="7">
    <source>
        <dbReference type="ARBA" id="ARBA00022840"/>
    </source>
</evidence>
<reference evidence="11 12" key="1">
    <citation type="journal article" date="2011" name="J. Bacteriol.">
        <title>Genome sequence of Brevibacillus laterosporus LMG 15441, a pathogen of invertebrates.</title>
        <authorList>
            <person name="Djukic M."/>
            <person name="Poehlein A."/>
            <person name="Thurmer A."/>
            <person name="Daniel R."/>
        </authorList>
    </citation>
    <scope>NUCLEOTIDE SEQUENCE [LARGE SCALE GENOMIC DNA]</scope>
    <source>
        <strain evidence="11 12">LMG 15441</strain>
    </source>
</reference>
<comment type="catalytic activity">
    <reaction evidence="8 9">
        <text>N-acetyl-L-glutamate + ATP = N-acetyl-L-glutamyl 5-phosphate + ADP</text>
        <dbReference type="Rhea" id="RHEA:14629"/>
        <dbReference type="ChEBI" id="CHEBI:30616"/>
        <dbReference type="ChEBI" id="CHEBI:44337"/>
        <dbReference type="ChEBI" id="CHEBI:57936"/>
        <dbReference type="ChEBI" id="CHEBI:456216"/>
        <dbReference type="EC" id="2.7.2.8"/>
    </reaction>
</comment>
<dbReference type="Pfam" id="PF00696">
    <property type="entry name" value="AA_kinase"/>
    <property type="match status" value="1"/>
</dbReference>
<dbReference type="EMBL" id="CP007806">
    <property type="protein sequence ID" value="AIG28618.1"/>
    <property type="molecule type" value="Genomic_DNA"/>
</dbReference>
<evidence type="ECO:0000256" key="6">
    <source>
        <dbReference type="ARBA" id="ARBA00022777"/>
    </source>
</evidence>
<dbReference type="InterPro" id="IPR004662">
    <property type="entry name" value="AcgluKinase_fam"/>
</dbReference>
<keyword evidence="6 9" id="KW-0418">Kinase</keyword>
<dbReference type="AlphaFoldDB" id="A0A075RBL1"/>
<keyword evidence="4 9" id="KW-0808">Transferase</keyword>
<comment type="function">
    <text evidence="9">Catalyzes the ATP-dependent phosphorylation of N-acetyl-L-glutamate.</text>
</comment>
<evidence type="ECO:0000256" key="5">
    <source>
        <dbReference type="ARBA" id="ARBA00022741"/>
    </source>
</evidence>
<dbReference type="NCBIfam" id="TIGR00761">
    <property type="entry name" value="argB"/>
    <property type="match status" value="1"/>
</dbReference>
<evidence type="ECO:0000259" key="10">
    <source>
        <dbReference type="Pfam" id="PF00696"/>
    </source>
</evidence>
<keyword evidence="3 9" id="KW-0028">Amino-acid biosynthesis</keyword>
<dbReference type="SUPFAM" id="SSF53633">
    <property type="entry name" value="Carbamate kinase-like"/>
    <property type="match status" value="1"/>
</dbReference>
<dbReference type="GO" id="GO:0005737">
    <property type="term" value="C:cytoplasm"/>
    <property type="evidence" value="ECO:0007669"/>
    <property type="project" value="UniProtKB-SubCell"/>
</dbReference>
<name>A0A075RBL1_BRELA</name>
<dbReference type="Proteomes" id="UP000005850">
    <property type="component" value="Chromosome"/>
</dbReference>
<dbReference type="InterPro" id="IPR037528">
    <property type="entry name" value="ArgB"/>
</dbReference>
<dbReference type="PIRSF" id="PIRSF000728">
    <property type="entry name" value="NAGK"/>
    <property type="match status" value="1"/>
</dbReference>
<dbReference type="PANTHER" id="PTHR23342">
    <property type="entry name" value="N-ACETYLGLUTAMATE SYNTHASE"/>
    <property type="match status" value="1"/>
</dbReference>
<dbReference type="STRING" id="1042163.BRLA_c043520"/>
<evidence type="ECO:0000256" key="2">
    <source>
        <dbReference type="ARBA" id="ARBA00022571"/>
    </source>
</evidence>
<dbReference type="GO" id="GO:0042450">
    <property type="term" value="P:L-arginine biosynthetic process via ornithine"/>
    <property type="evidence" value="ECO:0007669"/>
    <property type="project" value="UniProtKB-UniRule"/>
</dbReference>
<evidence type="ECO:0000256" key="3">
    <source>
        <dbReference type="ARBA" id="ARBA00022605"/>
    </source>
</evidence>
<dbReference type="CDD" id="cd04238">
    <property type="entry name" value="AAK_NAGK-like"/>
    <property type="match status" value="1"/>
</dbReference>
<keyword evidence="9" id="KW-0963">Cytoplasm</keyword>
<dbReference type="EC" id="2.7.2.8" evidence="9"/>
<keyword evidence="12" id="KW-1185">Reference proteome</keyword>
<dbReference type="HAMAP" id="MF_00082">
    <property type="entry name" value="ArgB"/>
    <property type="match status" value="1"/>
</dbReference>
<dbReference type="PRINTS" id="PR00474">
    <property type="entry name" value="GLU5KINASE"/>
</dbReference>
<dbReference type="GO" id="GO:0003991">
    <property type="term" value="F:acetylglutamate kinase activity"/>
    <property type="evidence" value="ECO:0007669"/>
    <property type="project" value="UniProtKB-UniRule"/>
</dbReference>